<dbReference type="EMBL" id="BAAANN010000012">
    <property type="protein sequence ID" value="GAA1960703.1"/>
    <property type="molecule type" value="Genomic_DNA"/>
</dbReference>
<name>A0ABN2QZC0_9PSEU</name>
<protein>
    <submittedName>
        <fullName evidence="1">Uncharacterized protein</fullName>
    </submittedName>
</protein>
<accession>A0ABN2QZC0</accession>
<reference evidence="1 2" key="1">
    <citation type="journal article" date="2019" name="Int. J. Syst. Evol. Microbiol.">
        <title>The Global Catalogue of Microorganisms (GCM) 10K type strain sequencing project: providing services to taxonomists for standard genome sequencing and annotation.</title>
        <authorList>
            <consortium name="The Broad Institute Genomics Platform"/>
            <consortium name="The Broad Institute Genome Sequencing Center for Infectious Disease"/>
            <person name="Wu L."/>
            <person name="Ma J."/>
        </authorList>
    </citation>
    <scope>NUCLEOTIDE SEQUENCE [LARGE SCALE GENOMIC DNA]</scope>
    <source>
        <strain evidence="1 2">JCM 14545</strain>
    </source>
</reference>
<organism evidence="1 2">
    <name type="scientific">Amycolatopsis minnesotensis</name>
    <dbReference type="NCBI Taxonomy" id="337894"/>
    <lineage>
        <taxon>Bacteria</taxon>
        <taxon>Bacillati</taxon>
        <taxon>Actinomycetota</taxon>
        <taxon>Actinomycetes</taxon>
        <taxon>Pseudonocardiales</taxon>
        <taxon>Pseudonocardiaceae</taxon>
        <taxon>Amycolatopsis</taxon>
    </lineage>
</organism>
<evidence type="ECO:0000313" key="1">
    <source>
        <dbReference type="EMBL" id="GAA1960703.1"/>
    </source>
</evidence>
<keyword evidence="2" id="KW-1185">Reference proteome</keyword>
<dbReference type="Proteomes" id="UP001501116">
    <property type="component" value="Unassembled WGS sequence"/>
</dbReference>
<sequence>MIERDLRLLDRLRDLQSSLIQDVGWLVESQCDGAPRADGLRDLQSSLIQDVGWLVESQCDGAPRADGLRDLGERLADLSTVLLARADELDAAALAKLPPDRWIPAADTAPREPGLAHCVGERPLRCGLVYLALCGAACFPLYGKDPARRIDRHTRCGQCLYWST</sequence>
<comment type="caution">
    <text evidence="1">The sequence shown here is derived from an EMBL/GenBank/DDBJ whole genome shotgun (WGS) entry which is preliminary data.</text>
</comment>
<evidence type="ECO:0000313" key="2">
    <source>
        <dbReference type="Proteomes" id="UP001501116"/>
    </source>
</evidence>
<gene>
    <name evidence="1" type="ORF">GCM10009754_34160</name>
</gene>
<proteinExistence type="predicted"/>